<protein>
    <submittedName>
        <fullName evidence="1">DUF4241 domain-containing protein</fullName>
    </submittedName>
</protein>
<comment type="caution">
    <text evidence="1">The sequence shown here is derived from an EMBL/GenBank/DDBJ whole genome shotgun (WGS) entry which is preliminary data.</text>
</comment>
<proteinExistence type="predicted"/>
<evidence type="ECO:0000313" key="1">
    <source>
        <dbReference type="EMBL" id="HFM98488.1"/>
    </source>
</evidence>
<gene>
    <name evidence="1" type="ORF">ENR64_12165</name>
</gene>
<organism evidence="1">
    <name type="scientific">Oscillatoriales cyanobacterium SpSt-418</name>
    <dbReference type="NCBI Taxonomy" id="2282169"/>
    <lineage>
        <taxon>Bacteria</taxon>
        <taxon>Bacillati</taxon>
        <taxon>Cyanobacteriota</taxon>
        <taxon>Cyanophyceae</taxon>
        <taxon>Oscillatoriophycideae</taxon>
        <taxon>Oscillatoriales</taxon>
    </lineage>
</organism>
<dbReference type="Pfam" id="PF14025">
    <property type="entry name" value="DUF4241"/>
    <property type="match status" value="1"/>
</dbReference>
<dbReference type="AlphaFoldDB" id="A0A7C3KF44"/>
<dbReference type="EMBL" id="DSRU01000173">
    <property type="protein sequence ID" value="HFM98488.1"/>
    <property type="molecule type" value="Genomic_DNA"/>
</dbReference>
<dbReference type="InterPro" id="IPR025335">
    <property type="entry name" value="DUF4241"/>
</dbReference>
<reference evidence="1" key="1">
    <citation type="journal article" date="2020" name="mSystems">
        <title>Genome- and Community-Level Interaction Insights into Carbon Utilization and Element Cycling Functions of Hydrothermarchaeota in Hydrothermal Sediment.</title>
        <authorList>
            <person name="Zhou Z."/>
            <person name="Liu Y."/>
            <person name="Xu W."/>
            <person name="Pan J."/>
            <person name="Luo Z.H."/>
            <person name="Li M."/>
        </authorList>
    </citation>
    <scope>NUCLEOTIDE SEQUENCE [LARGE SCALE GENOMIC DNA]</scope>
    <source>
        <strain evidence="1">SpSt-418</strain>
    </source>
</reference>
<sequence length="169" mass="18748">MLQVTQQKPVRWELAILDPTRPVAYQCYGVDSGTGGFLDLDAAYVLEALAQPDPVAYEAARQESVEAAWRLSSAALERFDQIYCDSVIEEMEENEAAAANDVYPYDRKGSWANLRVSDDTEANVVAFSSGWGDGGYASYWGYDSANNIACIVTDFMLFDEDKSITRRLA</sequence>
<accession>A0A7C3KF44</accession>
<name>A0A7C3KF44_9CYAN</name>